<keyword evidence="1" id="KW-0175">Coiled coil</keyword>
<evidence type="ECO:0000256" key="1">
    <source>
        <dbReference type="SAM" id="Coils"/>
    </source>
</evidence>
<accession>A0A8J2MAT3</accession>
<feature type="region of interest" description="Disordered" evidence="2">
    <location>
        <begin position="78"/>
        <end position="99"/>
    </location>
</feature>
<feature type="coiled-coil region" evidence="1">
    <location>
        <begin position="280"/>
        <end position="307"/>
    </location>
</feature>
<gene>
    <name evidence="3" type="ORF">AFUS01_LOCUS45505</name>
</gene>
<organism evidence="3 4">
    <name type="scientific">Allacma fusca</name>
    <dbReference type="NCBI Taxonomy" id="39272"/>
    <lineage>
        <taxon>Eukaryota</taxon>
        <taxon>Metazoa</taxon>
        <taxon>Ecdysozoa</taxon>
        <taxon>Arthropoda</taxon>
        <taxon>Hexapoda</taxon>
        <taxon>Collembola</taxon>
        <taxon>Symphypleona</taxon>
        <taxon>Sminthuridae</taxon>
        <taxon>Allacma</taxon>
    </lineage>
</organism>
<dbReference type="EMBL" id="CAJVCH010570943">
    <property type="protein sequence ID" value="CAG7836241.1"/>
    <property type="molecule type" value="Genomic_DNA"/>
</dbReference>
<dbReference type="Proteomes" id="UP000708208">
    <property type="component" value="Unassembled WGS sequence"/>
</dbReference>
<proteinExistence type="predicted"/>
<sequence length="1387" mass="156858">MAQSESLGFVLLQENSDFENIFPKPKKVPATASLWQDYDQKYPKRVSLQASSSELAIISTPKGSPKFGEISKQSLKSVRSKNPIQFKENNPFTDHRPRIFGEDQPIVHNSRSRPSRLRQRHTFKPQPVVNIITEIDEVRRKSQKCQSSANSQGAFKSETQKGGRVGEAIFRSKKCSGKLNEKYSKDSFLSSEKEDQKEAQGLADFCKLEELAKLLAEDQALKNFPAIQQNPKTESSQVCISESVPKIEGNNDNCTNPRVNTSERLDCTYEKEWKQALERIQQLEISKKILDAEIQTLREDLSKAQIIIFEKSQLLERVNPKEGPTWMVPSEENIFKMNVDYFSLRTFNENSGFAGGKTYSAKLYMPGGSSGNIRKQNKVSFQLPEVDDKVFSKFHECNEAANGRMNSAPPGRTYVNIRRRQMKLINPEPKCPSKKSSLQCFNSERTQFEEKCLKARSVPLNSKLCSKMQDKLEKTDFGNSTGNNSIKNNPIANMEYLAIALASREGLIREIAHSVRKAKKILHFRFKMLVSSDFASADLHFLLTSHRRFLRWLNNYISYSTNLVNRFDDKYMKSRRFFLPATVELENETLKGIFIPVPDHGDKRSPSPEYVEKSAQTNLATSSSPIQVSMTTQTTAVQALRKHLHSEDKSIQVQTVSQALENFQGYIKKIRPPAEVADKSTLAFPPTTKLAEKYIQTLVTPRMDPRKPTVSYMNAEKFVQTKRSPELFHQSNQTPPCLISKTLRTRTVQIQTLQFPCKVIKPSVNHMTVQTYPEDINHVVSMQTQTKTSKAADISDSNSNKIKNSYYAPDENDFINSSKSIQVSFQDDSKNLKPALSTRNVAFQHFQCQSPPLSPLLHSTAPASVKLNVVNQPSVQVDSKTKSKPRISFNLQNLTSEQKLTTPKSPTLDSDQRLARDIGSPNIKKRMATSAVNFFPEEDDHPELNSLPEKLFPMEELWPVPKEVPSSDFSESLGLFPGKNLPKAGKNQQHLEYQDLNMYEPLESNSSFNSCDANPNENKDDLEEETAERFYNHRGNAHLRVLNEEKIIYQEARLPGDVGRSMRSVHNNASGTMGSTIEELTNFFEETVAKYKKKKSNENLEEPLPKFKSAAEVVLDILSKGQDGLYQIESDECLLKKESDCEVIVEESLSERFSAVQEIPNVDEEFERIFNGQVSMEFKSKISETSAEQDDNRFGDVISHVKLEPTIKHKKRRCTGFEGDVPEKPRSRVSRLPVRVGPGRVLQKSSKTKLIPTRVMTPGITEEPIPIQFKSKLLTTIEANPGKVSKSKERKKSLIPVKAKPAIRSCENCPVLAQSSVKRVEKVTTQAQSGIRSNVVAGTIKDGLHPVKKRVTSFENPVRSQVHSTQRKSFSKMCPCRKTKVSTEISH</sequence>
<name>A0A8J2MAT3_9HEXA</name>
<evidence type="ECO:0000313" key="3">
    <source>
        <dbReference type="EMBL" id="CAG7836241.1"/>
    </source>
</evidence>
<reference evidence="3" key="1">
    <citation type="submission" date="2021-06" db="EMBL/GenBank/DDBJ databases">
        <authorList>
            <person name="Hodson N. C."/>
            <person name="Mongue J. A."/>
            <person name="Jaron S. K."/>
        </authorList>
    </citation>
    <scope>NUCLEOTIDE SEQUENCE</scope>
</reference>
<feature type="compositionally biased region" description="Polar residues" evidence="2">
    <location>
        <begin position="78"/>
        <end position="92"/>
    </location>
</feature>
<protein>
    <submittedName>
        <fullName evidence="3">Uncharacterized protein</fullName>
    </submittedName>
</protein>
<keyword evidence="4" id="KW-1185">Reference proteome</keyword>
<comment type="caution">
    <text evidence="3">The sequence shown here is derived from an EMBL/GenBank/DDBJ whole genome shotgun (WGS) entry which is preliminary data.</text>
</comment>
<evidence type="ECO:0000313" key="4">
    <source>
        <dbReference type="Proteomes" id="UP000708208"/>
    </source>
</evidence>
<evidence type="ECO:0000256" key="2">
    <source>
        <dbReference type="SAM" id="MobiDB-lite"/>
    </source>
</evidence>